<organism evidence="1 2">
    <name type="scientific">Erythroxylum novogranatense</name>
    <dbReference type="NCBI Taxonomy" id="1862640"/>
    <lineage>
        <taxon>Eukaryota</taxon>
        <taxon>Viridiplantae</taxon>
        <taxon>Streptophyta</taxon>
        <taxon>Embryophyta</taxon>
        <taxon>Tracheophyta</taxon>
        <taxon>Spermatophyta</taxon>
        <taxon>Magnoliopsida</taxon>
        <taxon>eudicotyledons</taxon>
        <taxon>Gunneridae</taxon>
        <taxon>Pentapetalae</taxon>
        <taxon>rosids</taxon>
        <taxon>fabids</taxon>
        <taxon>Malpighiales</taxon>
        <taxon>Erythroxylaceae</taxon>
        <taxon>Erythroxylum</taxon>
    </lineage>
</organism>
<name>A0AAV8SB36_9ROSI</name>
<dbReference type="InterPro" id="IPR036249">
    <property type="entry name" value="Thioredoxin-like_sf"/>
</dbReference>
<dbReference type="Proteomes" id="UP001159364">
    <property type="component" value="Linkage Group LG12"/>
</dbReference>
<proteinExistence type="predicted"/>
<accession>A0AAV8SB36</accession>
<dbReference type="SUPFAM" id="SSF52833">
    <property type="entry name" value="Thioredoxin-like"/>
    <property type="match status" value="1"/>
</dbReference>
<evidence type="ECO:0000313" key="2">
    <source>
        <dbReference type="Proteomes" id="UP001159364"/>
    </source>
</evidence>
<gene>
    <name evidence="1" type="ORF">K2173_025485</name>
</gene>
<keyword evidence="2" id="KW-1185">Reference proteome</keyword>
<dbReference type="EMBL" id="JAIWQS010000012">
    <property type="protein sequence ID" value="KAJ8749441.1"/>
    <property type="molecule type" value="Genomic_DNA"/>
</dbReference>
<dbReference type="Gene3D" id="3.40.30.10">
    <property type="entry name" value="Glutaredoxin"/>
    <property type="match status" value="1"/>
</dbReference>
<sequence>MCQFIRWFRKAAQKKALTSCRVKWAVVRYRNAPVLAFYVLILLPEIFAGGDGLSYADRRLLVRFVAFERVKRLKKEKKVGDFSGETEIFFSFQQLVLVYNDTSEGRKVCTHYKLDSVPAVLVIDPITGQKMRSRSGMVQYENLLEDLVAFMDGGPRDRHKTLFHKRPRGISWTPDKDKDAYEHKSCKKLGTYPDT</sequence>
<reference evidence="1 2" key="1">
    <citation type="submission" date="2021-09" db="EMBL/GenBank/DDBJ databases">
        <title>Genomic insights and catalytic innovation underlie evolution of tropane alkaloids biosynthesis.</title>
        <authorList>
            <person name="Wang Y.-J."/>
            <person name="Tian T."/>
            <person name="Huang J.-P."/>
            <person name="Huang S.-X."/>
        </authorList>
    </citation>
    <scope>NUCLEOTIDE SEQUENCE [LARGE SCALE GENOMIC DNA]</scope>
    <source>
        <strain evidence="1">KIB-2018</strain>
        <tissue evidence="1">Leaf</tissue>
    </source>
</reference>
<evidence type="ECO:0000313" key="1">
    <source>
        <dbReference type="EMBL" id="KAJ8749441.1"/>
    </source>
</evidence>
<dbReference type="AlphaFoldDB" id="A0AAV8SB36"/>
<protein>
    <submittedName>
        <fullName evidence="1">Uncharacterized protein</fullName>
    </submittedName>
</protein>
<comment type="caution">
    <text evidence="1">The sequence shown here is derived from an EMBL/GenBank/DDBJ whole genome shotgun (WGS) entry which is preliminary data.</text>
</comment>